<sequence>MSKNKVQEMKEKGLISEAVLDFLKEKRSPETQQAKQKKKMLSVLPGQSVSYLDMKPRDEDESEVGPSAPSKLINTDLSDVSDEEAFNNTEVEKSLDGAEADEDGHINCV</sequence>
<keyword evidence="3" id="KW-1185">Reference proteome</keyword>
<evidence type="ECO:0000256" key="1">
    <source>
        <dbReference type="SAM" id="MobiDB-lite"/>
    </source>
</evidence>
<proteinExistence type="predicted"/>
<protein>
    <submittedName>
        <fullName evidence="2">Uncharacterized protein</fullName>
    </submittedName>
</protein>
<dbReference type="EMBL" id="JANEYF010004475">
    <property type="protein sequence ID" value="KAJ8931081.1"/>
    <property type="molecule type" value="Genomic_DNA"/>
</dbReference>
<organism evidence="2 3">
    <name type="scientific">Rhamnusium bicolor</name>
    <dbReference type="NCBI Taxonomy" id="1586634"/>
    <lineage>
        <taxon>Eukaryota</taxon>
        <taxon>Metazoa</taxon>
        <taxon>Ecdysozoa</taxon>
        <taxon>Arthropoda</taxon>
        <taxon>Hexapoda</taxon>
        <taxon>Insecta</taxon>
        <taxon>Pterygota</taxon>
        <taxon>Neoptera</taxon>
        <taxon>Endopterygota</taxon>
        <taxon>Coleoptera</taxon>
        <taxon>Polyphaga</taxon>
        <taxon>Cucujiformia</taxon>
        <taxon>Chrysomeloidea</taxon>
        <taxon>Cerambycidae</taxon>
        <taxon>Lepturinae</taxon>
        <taxon>Rhagiini</taxon>
        <taxon>Rhamnusium</taxon>
    </lineage>
</organism>
<reference evidence="2" key="1">
    <citation type="journal article" date="2023" name="Insect Mol. Biol.">
        <title>Genome sequencing provides insights into the evolution of gene families encoding plant cell wall-degrading enzymes in longhorned beetles.</title>
        <authorList>
            <person name="Shin N.R."/>
            <person name="Okamura Y."/>
            <person name="Kirsch R."/>
            <person name="Pauchet Y."/>
        </authorList>
    </citation>
    <scope>NUCLEOTIDE SEQUENCE</scope>
    <source>
        <strain evidence="2">RBIC_L_NR</strain>
    </source>
</reference>
<dbReference type="AlphaFoldDB" id="A0AAV8WXA8"/>
<comment type="caution">
    <text evidence="2">The sequence shown here is derived from an EMBL/GenBank/DDBJ whole genome shotgun (WGS) entry which is preliminary data.</text>
</comment>
<feature type="region of interest" description="Disordered" evidence="1">
    <location>
        <begin position="87"/>
        <end position="109"/>
    </location>
</feature>
<evidence type="ECO:0000313" key="3">
    <source>
        <dbReference type="Proteomes" id="UP001162156"/>
    </source>
</evidence>
<dbReference type="Proteomes" id="UP001162156">
    <property type="component" value="Unassembled WGS sequence"/>
</dbReference>
<gene>
    <name evidence="2" type="ORF">NQ314_016057</name>
</gene>
<evidence type="ECO:0000313" key="2">
    <source>
        <dbReference type="EMBL" id="KAJ8931081.1"/>
    </source>
</evidence>
<name>A0AAV8WXA8_9CUCU</name>
<accession>A0AAV8WXA8</accession>
<feature type="region of interest" description="Disordered" evidence="1">
    <location>
        <begin position="48"/>
        <end position="74"/>
    </location>
</feature>